<reference evidence="4 5" key="1">
    <citation type="submission" date="2020-10" db="EMBL/GenBank/DDBJ databases">
        <title>Complete genome sequence of Paludibaculum fermentans P105T, a facultatively anaerobic acidobacterium capable of dissimilatory Fe(III) reduction.</title>
        <authorList>
            <person name="Dedysh S.N."/>
            <person name="Beletsky A.V."/>
            <person name="Kulichevskaya I.S."/>
            <person name="Mardanov A.V."/>
            <person name="Ravin N.V."/>
        </authorList>
    </citation>
    <scope>NUCLEOTIDE SEQUENCE [LARGE SCALE GENOMIC DNA]</scope>
    <source>
        <strain evidence="4 5">P105</strain>
    </source>
</reference>
<dbReference type="RefSeq" id="WP_194449964.1">
    <property type="nucleotide sequence ID" value="NZ_CP063849.1"/>
</dbReference>
<evidence type="ECO:0000313" key="5">
    <source>
        <dbReference type="Proteomes" id="UP000593892"/>
    </source>
</evidence>
<name>A0A7S7NRE4_PALFE</name>
<dbReference type="PANTHER" id="PTHR46401">
    <property type="entry name" value="GLYCOSYLTRANSFERASE WBBK-RELATED"/>
    <property type="match status" value="1"/>
</dbReference>
<proteinExistence type="predicted"/>
<keyword evidence="5" id="KW-1185">Reference proteome</keyword>
<dbReference type="Gene3D" id="3.40.50.2000">
    <property type="entry name" value="Glycogen Phosphorylase B"/>
    <property type="match status" value="2"/>
</dbReference>
<dbReference type="EMBL" id="CP063849">
    <property type="protein sequence ID" value="QOY88301.1"/>
    <property type="molecule type" value="Genomic_DNA"/>
</dbReference>
<evidence type="ECO:0000259" key="2">
    <source>
        <dbReference type="Pfam" id="PF00534"/>
    </source>
</evidence>
<organism evidence="4 5">
    <name type="scientific">Paludibaculum fermentans</name>
    <dbReference type="NCBI Taxonomy" id="1473598"/>
    <lineage>
        <taxon>Bacteria</taxon>
        <taxon>Pseudomonadati</taxon>
        <taxon>Acidobacteriota</taxon>
        <taxon>Terriglobia</taxon>
        <taxon>Bryobacterales</taxon>
        <taxon>Bryobacteraceae</taxon>
        <taxon>Paludibaculum</taxon>
    </lineage>
</organism>
<evidence type="ECO:0000259" key="3">
    <source>
        <dbReference type="Pfam" id="PF13439"/>
    </source>
</evidence>
<dbReference type="InterPro" id="IPR001296">
    <property type="entry name" value="Glyco_trans_1"/>
</dbReference>
<dbReference type="KEGG" id="pfer:IRI77_37150"/>
<dbReference type="GO" id="GO:0009103">
    <property type="term" value="P:lipopolysaccharide biosynthetic process"/>
    <property type="evidence" value="ECO:0007669"/>
    <property type="project" value="TreeGrafter"/>
</dbReference>
<dbReference type="GO" id="GO:0016757">
    <property type="term" value="F:glycosyltransferase activity"/>
    <property type="evidence" value="ECO:0007669"/>
    <property type="project" value="InterPro"/>
</dbReference>
<dbReference type="PANTHER" id="PTHR46401:SF2">
    <property type="entry name" value="GLYCOSYLTRANSFERASE WBBK-RELATED"/>
    <property type="match status" value="1"/>
</dbReference>
<gene>
    <name evidence="4" type="ORF">IRI77_37150</name>
</gene>
<accession>A0A7S7NRE4</accession>
<feature type="domain" description="Glycosyltransferase subfamily 4-like N-terminal" evidence="3">
    <location>
        <begin position="81"/>
        <end position="172"/>
    </location>
</feature>
<keyword evidence="1 4" id="KW-0808">Transferase</keyword>
<protein>
    <submittedName>
        <fullName evidence="4">Glycosyltransferase family 4 protein</fullName>
    </submittedName>
</protein>
<dbReference type="Pfam" id="PF00534">
    <property type="entry name" value="Glycos_transf_1"/>
    <property type="match status" value="1"/>
</dbReference>
<evidence type="ECO:0000313" key="4">
    <source>
        <dbReference type="EMBL" id="QOY88301.1"/>
    </source>
</evidence>
<dbReference type="Pfam" id="PF13439">
    <property type="entry name" value="Glyco_transf_4"/>
    <property type="match status" value="1"/>
</dbReference>
<dbReference type="InterPro" id="IPR028098">
    <property type="entry name" value="Glyco_trans_4-like_N"/>
</dbReference>
<feature type="domain" description="Glycosyl transferase family 1" evidence="2">
    <location>
        <begin position="185"/>
        <end position="340"/>
    </location>
</feature>
<dbReference type="CDD" id="cd03809">
    <property type="entry name" value="GT4_MtfB-like"/>
    <property type="match status" value="1"/>
</dbReference>
<sequence length="364" mass="40101">MKVMIDATALLLRSAGVKSVLYHWILAMRELAGGKSIRVYPPMPEIGGLDHQQSVTSQWATIRGISMAVLNQRLGLPFPALAAHGMDVFHCSNQVRTPPRRMKLTATIHDLTCWKMPELHTAANVTADKRYAERVLCRADGLIAVSEHTRKDAIEILGIHPDKIVAIPNGISESYFDVSGPPVRSKPYVLTVGTIEPRKNIDGLLDAWALMREDLRHAYDLLIVGPAGWASEKTVARLQSVPEGIRWLGYVAEDDLPKLTRGASLLAYPSLYEGFGLPLAQAMAAGVPCVTSNVSSMPEVTGEAARLVDPRSPSEIRDAITALLENPEERVRRGQAGRQRALERYRWSRIAARSLDFFQDVITG</sequence>
<dbReference type="SUPFAM" id="SSF53756">
    <property type="entry name" value="UDP-Glycosyltransferase/glycogen phosphorylase"/>
    <property type="match status" value="1"/>
</dbReference>
<evidence type="ECO:0000256" key="1">
    <source>
        <dbReference type="ARBA" id="ARBA00022679"/>
    </source>
</evidence>
<dbReference type="AlphaFoldDB" id="A0A7S7NRE4"/>
<dbReference type="Proteomes" id="UP000593892">
    <property type="component" value="Chromosome"/>
</dbReference>